<dbReference type="EMBL" id="CAJNOW010018908">
    <property type="protein sequence ID" value="CAF1669437.1"/>
    <property type="molecule type" value="Genomic_DNA"/>
</dbReference>
<dbReference type="AlphaFoldDB" id="A0A816G5A1"/>
<dbReference type="OrthoDB" id="10044411at2759"/>
<accession>A0A816G5A1</accession>
<proteinExistence type="predicted"/>
<name>A0A816G5A1_9BILA</name>
<evidence type="ECO:0000313" key="2">
    <source>
        <dbReference type="EMBL" id="CAF4217998.1"/>
    </source>
</evidence>
<evidence type="ECO:0000313" key="3">
    <source>
        <dbReference type="Proteomes" id="UP000663834"/>
    </source>
</evidence>
<dbReference type="Proteomes" id="UP000681720">
    <property type="component" value="Unassembled WGS sequence"/>
</dbReference>
<evidence type="ECO:0008006" key="4">
    <source>
        <dbReference type="Google" id="ProtNLM"/>
    </source>
</evidence>
<sequence>MDIEQDGEKADRLLKWMDSCCHGPVVPDSNTSLRSDRTIDYAATIGVDLTIQAYEGDTTSDHNPLLGVLVGNKTSAGEESKTIWPVFTLMLSYIFDYWGKEWNTESYDITYERFISFLTLLKTRCQQHFKRNHARPSIPQNQMKLLAQSSSLAFKAKLKGDIELRKEARRLRNLARFELKRFQKEQLVKQLKEGTCQVKHLGCSGVKQKGIFIQYLHH</sequence>
<reference evidence="1" key="1">
    <citation type="submission" date="2021-02" db="EMBL/GenBank/DDBJ databases">
        <authorList>
            <person name="Nowell W R."/>
        </authorList>
    </citation>
    <scope>NUCLEOTIDE SEQUENCE</scope>
</reference>
<dbReference type="EMBL" id="CAJOBJ010021561">
    <property type="protein sequence ID" value="CAF4217998.1"/>
    <property type="molecule type" value="Genomic_DNA"/>
</dbReference>
<dbReference type="Proteomes" id="UP000663834">
    <property type="component" value="Unassembled WGS sequence"/>
</dbReference>
<protein>
    <recommendedName>
        <fullName evidence="4">Endonuclease/exonuclease/phosphatase domain-containing protein</fullName>
    </recommendedName>
</protein>
<gene>
    <name evidence="2" type="ORF">GIL414_LOCUS22273</name>
    <name evidence="1" type="ORF">KQP761_LOCUS33951</name>
</gene>
<organism evidence="1 3">
    <name type="scientific">Rotaria magnacalcarata</name>
    <dbReference type="NCBI Taxonomy" id="392030"/>
    <lineage>
        <taxon>Eukaryota</taxon>
        <taxon>Metazoa</taxon>
        <taxon>Spiralia</taxon>
        <taxon>Gnathifera</taxon>
        <taxon>Rotifera</taxon>
        <taxon>Eurotatoria</taxon>
        <taxon>Bdelloidea</taxon>
        <taxon>Philodinida</taxon>
        <taxon>Philodinidae</taxon>
        <taxon>Rotaria</taxon>
    </lineage>
</organism>
<comment type="caution">
    <text evidence="1">The sequence shown here is derived from an EMBL/GenBank/DDBJ whole genome shotgun (WGS) entry which is preliminary data.</text>
</comment>
<evidence type="ECO:0000313" key="1">
    <source>
        <dbReference type="EMBL" id="CAF1669437.1"/>
    </source>
</evidence>